<name>A0A3L7K2V5_9BACI</name>
<comment type="catalytic activity">
    <reaction evidence="10">
        <text>L-threonyl-[protein] + FAD = FMN-L-threonyl-[protein] + AMP + H(+)</text>
        <dbReference type="Rhea" id="RHEA:36847"/>
        <dbReference type="Rhea" id="RHEA-COMP:11060"/>
        <dbReference type="Rhea" id="RHEA-COMP:11061"/>
        <dbReference type="ChEBI" id="CHEBI:15378"/>
        <dbReference type="ChEBI" id="CHEBI:30013"/>
        <dbReference type="ChEBI" id="CHEBI:57692"/>
        <dbReference type="ChEBI" id="CHEBI:74257"/>
        <dbReference type="ChEBI" id="CHEBI:456215"/>
        <dbReference type="EC" id="2.7.1.180"/>
    </reaction>
</comment>
<comment type="caution">
    <text evidence="11">The sequence shown here is derived from an EMBL/GenBank/DDBJ whole genome shotgun (WGS) entry which is preliminary data.</text>
</comment>
<keyword evidence="5 11" id="KW-0808">Transferase</keyword>
<dbReference type="Gene3D" id="3.10.520.10">
    <property type="entry name" value="ApbE-like domains"/>
    <property type="match status" value="1"/>
</dbReference>
<organism evidence="11 12">
    <name type="scientific">Falsibacillus albus</name>
    <dbReference type="NCBI Taxonomy" id="2478915"/>
    <lineage>
        <taxon>Bacteria</taxon>
        <taxon>Bacillati</taxon>
        <taxon>Bacillota</taxon>
        <taxon>Bacilli</taxon>
        <taxon>Bacillales</taxon>
        <taxon>Bacillaceae</taxon>
        <taxon>Falsibacillus</taxon>
    </lineage>
</organism>
<evidence type="ECO:0000256" key="1">
    <source>
        <dbReference type="ARBA" id="ARBA00001946"/>
    </source>
</evidence>
<accession>A0A3L7K2V5</accession>
<dbReference type="SUPFAM" id="SSF143631">
    <property type="entry name" value="ApbE-like"/>
    <property type="match status" value="1"/>
</dbReference>
<dbReference type="PANTHER" id="PTHR30040:SF2">
    <property type="entry name" value="FAD:PROTEIN FMN TRANSFERASE"/>
    <property type="match status" value="1"/>
</dbReference>
<evidence type="ECO:0000256" key="2">
    <source>
        <dbReference type="ARBA" id="ARBA00011955"/>
    </source>
</evidence>
<dbReference type="EMBL" id="RCVZ01000002">
    <property type="protein sequence ID" value="RLQ97437.1"/>
    <property type="molecule type" value="Genomic_DNA"/>
</dbReference>
<sequence>MMMTQFTAMNSTIKLVGLNEEMQQMVEQLFQQFEQTASRFIPGNALAHLNESPLHVPIHLEETLADLLQHALKLSRRVEYHVNPFIGEAMKSIGYTNSFYEGYNPSKPNRRIVKFLTEPIEQISRQWIVKKENFTFDFGGFGKGYIVDKAKQLLLQEGQAETIINAGGDMAVIGRMKSGIEHPGLNGKDIARFYIKDCALATSSKKYRKWALDGESVHHIINGRTGKVARNGVLQASVIADTAMEAETISKVFCILPFEEAKRLVRKTFPNIAYFIYFDNHTFAVGGNERMYEELEVAK</sequence>
<dbReference type="Proteomes" id="UP000276770">
    <property type="component" value="Unassembled WGS sequence"/>
</dbReference>
<evidence type="ECO:0000256" key="6">
    <source>
        <dbReference type="ARBA" id="ARBA00022723"/>
    </source>
</evidence>
<reference evidence="11 12" key="1">
    <citation type="submission" date="2018-10" db="EMBL/GenBank/DDBJ databases">
        <title>Falsibacillus sp. genome draft.</title>
        <authorList>
            <person name="Shi S."/>
        </authorList>
    </citation>
    <scope>NUCLEOTIDE SEQUENCE [LARGE SCALE GENOMIC DNA]</scope>
    <source>
        <strain evidence="11 12">GY 10110</strain>
    </source>
</reference>
<keyword evidence="12" id="KW-1185">Reference proteome</keyword>
<keyword evidence="8" id="KW-0460">Magnesium</keyword>
<evidence type="ECO:0000256" key="8">
    <source>
        <dbReference type="ARBA" id="ARBA00022842"/>
    </source>
</evidence>
<evidence type="ECO:0000256" key="3">
    <source>
        <dbReference type="ARBA" id="ARBA00016337"/>
    </source>
</evidence>
<dbReference type="InterPro" id="IPR024932">
    <property type="entry name" value="ApbE"/>
</dbReference>
<keyword evidence="4" id="KW-0285">Flavoprotein</keyword>
<proteinExistence type="predicted"/>
<dbReference type="Pfam" id="PF02424">
    <property type="entry name" value="ApbE"/>
    <property type="match status" value="1"/>
</dbReference>
<keyword evidence="6" id="KW-0479">Metal-binding</keyword>
<gene>
    <name evidence="11" type="ORF">D9X91_04590</name>
</gene>
<dbReference type="PANTHER" id="PTHR30040">
    <property type="entry name" value="THIAMINE BIOSYNTHESIS LIPOPROTEIN APBE"/>
    <property type="match status" value="1"/>
</dbReference>
<keyword evidence="7" id="KW-0274">FAD</keyword>
<evidence type="ECO:0000256" key="5">
    <source>
        <dbReference type="ARBA" id="ARBA00022679"/>
    </source>
</evidence>
<evidence type="ECO:0000256" key="4">
    <source>
        <dbReference type="ARBA" id="ARBA00022630"/>
    </source>
</evidence>
<evidence type="ECO:0000256" key="9">
    <source>
        <dbReference type="ARBA" id="ARBA00031306"/>
    </source>
</evidence>
<dbReference type="InterPro" id="IPR003374">
    <property type="entry name" value="ApbE-like_sf"/>
</dbReference>
<dbReference type="EC" id="2.7.1.180" evidence="2"/>
<dbReference type="GO" id="GO:0016740">
    <property type="term" value="F:transferase activity"/>
    <property type="evidence" value="ECO:0007669"/>
    <property type="project" value="UniProtKB-KW"/>
</dbReference>
<comment type="cofactor">
    <cofactor evidence="1">
        <name>Mg(2+)</name>
        <dbReference type="ChEBI" id="CHEBI:18420"/>
    </cofactor>
</comment>
<evidence type="ECO:0000313" key="12">
    <source>
        <dbReference type="Proteomes" id="UP000276770"/>
    </source>
</evidence>
<dbReference type="GO" id="GO:0046872">
    <property type="term" value="F:metal ion binding"/>
    <property type="evidence" value="ECO:0007669"/>
    <property type="project" value="UniProtKB-KW"/>
</dbReference>
<evidence type="ECO:0000313" key="11">
    <source>
        <dbReference type="EMBL" id="RLQ97437.1"/>
    </source>
</evidence>
<dbReference type="AlphaFoldDB" id="A0A3L7K2V5"/>
<evidence type="ECO:0000256" key="7">
    <source>
        <dbReference type="ARBA" id="ARBA00022827"/>
    </source>
</evidence>
<protein>
    <recommendedName>
        <fullName evidence="3">FAD:protein FMN transferase</fullName>
        <ecNumber evidence="2">2.7.1.180</ecNumber>
    </recommendedName>
    <alternativeName>
        <fullName evidence="9">Flavin transferase</fullName>
    </alternativeName>
</protein>
<evidence type="ECO:0000256" key="10">
    <source>
        <dbReference type="ARBA" id="ARBA00048540"/>
    </source>
</evidence>